<dbReference type="Proteomes" id="UP000472264">
    <property type="component" value="Chromosome 7"/>
</dbReference>
<organism evidence="2 3">
    <name type="scientific">Echeneis naucrates</name>
    <name type="common">Live sharksucker</name>
    <dbReference type="NCBI Taxonomy" id="173247"/>
    <lineage>
        <taxon>Eukaryota</taxon>
        <taxon>Metazoa</taxon>
        <taxon>Chordata</taxon>
        <taxon>Craniata</taxon>
        <taxon>Vertebrata</taxon>
        <taxon>Euteleostomi</taxon>
        <taxon>Actinopterygii</taxon>
        <taxon>Neopterygii</taxon>
        <taxon>Teleostei</taxon>
        <taxon>Neoteleostei</taxon>
        <taxon>Acanthomorphata</taxon>
        <taxon>Carangaria</taxon>
        <taxon>Carangiformes</taxon>
        <taxon>Echeneidae</taxon>
        <taxon>Echeneis</taxon>
    </lineage>
</organism>
<dbReference type="PANTHER" id="PTHR15286">
    <property type="entry name" value="RAS-ASSOCIATING DOMAIN CONTAINING PROTEIN"/>
    <property type="match status" value="1"/>
</dbReference>
<dbReference type="SUPFAM" id="SSF54236">
    <property type="entry name" value="Ubiquitin-like"/>
    <property type="match status" value="1"/>
</dbReference>
<feature type="domain" description="Ras association" evidence="1">
    <location>
        <begin position="3"/>
        <end position="77"/>
    </location>
</feature>
<reference evidence="2" key="1">
    <citation type="submission" date="2021-04" db="EMBL/GenBank/DDBJ databases">
        <authorList>
            <consortium name="Wellcome Sanger Institute Data Sharing"/>
        </authorList>
    </citation>
    <scope>NUCLEOTIDE SEQUENCE [LARGE SCALE GENOMIC DNA]</scope>
</reference>
<dbReference type="InParanoid" id="A0A665VQJ1"/>
<dbReference type="PANTHER" id="PTHR15286:SF16">
    <property type="entry name" value="RAS ASSOCIATION DOMAIN-CONTAINING PROTEIN 8"/>
    <property type="match status" value="1"/>
</dbReference>
<dbReference type="Ensembl" id="ENSENLT00000034904.1">
    <property type="protein sequence ID" value="ENSENLP00000033970.1"/>
    <property type="gene ID" value="ENSENLG00000014901.1"/>
</dbReference>
<name>A0A665VQJ1_ECHNA</name>
<dbReference type="Pfam" id="PF21712">
    <property type="entry name" value="RASSF8-10_RA"/>
    <property type="match status" value="1"/>
</dbReference>
<dbReference type="InterPro" id="IPR048945">
    <property type="entry name" value="RASSF8/10_RA"/>
</dbReference>
<reference evidence="2" key="2">
    <citation type="submission" date="2025-08" db="UniProtKB">
        <authorList>
            <consortium name="Ensembl"/>
        </authorList>
    </citation>
    <scope>IDENTIFICATION</scope>
</reference>
<accession>A0A665VQJ1</accession>
<evidence type="ECO:0000259" key="1">
    <source>
        <dbReference type="Pfam" id="PF21712"/>
    </source>
</evidence>
<gene>
    <name evidence="2" type="primary">rassf11</name>
</gene>
<dbReference type="AlphaFoldDB" id="A0A665VQJ1"/>
<dbReference type="InterPro" id="IPR029071">
    <property type="entry name" value="Ubiquitin-like_domsf"/>
</dbReference>
<dbReference type="InterPro" id="IPR033593">
    <property type="entry name" value="N-RASSF"/>
</dbReference>
<dbReference type="OMA" id="GCAREYS"/>
<dbReference type="Gene3D" id="3.10.20.90">
    <property type="entry name" value="Phosphatidylinositol 3-kinase Catalytic Subunit, Chain A, domain 1"/>
    <property type="match status" value="1"/>
</dbReference>
<evidence type="ECO:0000313" key="2">
    <source>
        <dbReference type="Ensembl" id="ENSENLP00000033970.1"/>
    </source>
</evidence>
<proteinExistence type="predicted"/>
<sequence length="119" mass="13600">MEVKVFVDGIPRVVCGVTEETTCQDVVIALAQALGQPGRYTLREKFKDFERCTMPSERLLETLERYGEQAKEVQLSLLHNGPSVWDEMKRTKVGRYHPCPLHRQSLPPLSCLRQEVLST</sequence>
<dbReference type="CDD" id="cd16123">
    <property type="entry name" value="RA_RASSF7_like"/>
    <property type="match status" value="1"/>
</dbReference>
<keyword evidence="3" id="KW-1185">Reference proteome</keyword>
<reference evidence="2" key="3">
    <citation type="submission" date="2025-09" db="UniProtKB">
        <authorList>
            <consortium name="Ensembl"/>
        </authorList>
    </citation>
    <scope>IDENTIFICATION</scope>
</reference>
<protein>
    <submittedName>
        <fullName evidence="2">Ras association domain family member 11</fullName>
    </submittedName>
</protein>
<evidence type="ECO:0000313" key="3">
    <source>
        <dbReference type="Proteomes" id="UP000472264"/>
    </source>
</evidence>